<evidence type="ECO:0000313" key="4">
    <source>
        <dbReference type="Proteomes" id="UP001165641"/>
    </source>
</evidence>
<name>A0ABT4ZBF2_9RHOB</name>
<feature type="domain" description="Potassium channel" evidence="2">
    <location>
        <begin position="61"/>
        <end position="133"/>
    </location>
</feature>
<organism evidence="3 4">
    <name type="scientific">Paracoccus onchidii</name>
    <dbReference type="NCBI Taxonomy" id="3017813"/>
    <lineage>
        <taxon>Bacteria</taxon>
        <taxon>Pseudomonadati</taxon>
        <taxon>Pseudomonadota</taxon>
        <taxon>Alphaproteobacteria</taxon>
        <taxon>Rhodobacterales</taxon>
        <taxon>Paracoccaceae</taxon>
        <taxon>Paracoccus</taxon>
    </lineage>
</organism>
<gene>
    <name evidence="3" type="ORF">PAF17_04155</name>
</gene>
<proteinExistence type="predicted"/>
<dbReference type="SUPFAM" id="SSF81324">
    <property type="entry name" value="Voltage-gated potassium channels"/>
    <property type="match status" value="1"/>
</dbReference>
<dbReference type="Gene3D" id="1.10.287.70">
    <property type="match status" value="1"/>
</dbReference>
<dbReference type="Proteomes" id="UP001165641">
    <property type="component" value="Unassembled WGS sequence"/>
</dbReference>
<accession>A0ABT4ZBF2</accession>
<dbReference type="EMBL" id="JAQBIE010000004">
    <property type="protein sequence ID" value="MDB6176695.1"/>
    <property type="molecule type" value="Genomic_DNA"/>
</dbReference>
<comment type="caution">
    <text evidence="3">The sequence shown here is derived from an EMBL/GenBank/DDBJ whole genome shotgun (WGS) entry which is preliminary data.</text>
</comment>
<keyword evidence="1" id="KW-1133">Transmembrane helix</keyword>
<protein>
    <submittedName>
        <fullName evidence="3">Ion channel</fullName>
    </submittedName>
</protein>
<keyword evidence="4" id="KW-1185">Reference proteome</keyword>
<keyword evidence="1" id="KW-0472">Membrane</keyword>
<evidence type="ECO:0000256" key="1">
    <source>
        <dbReference type="SAM" id="Phobius"/>
    </source>
</evidence>
<evidence type="ECO:0000259" key="2">
    <source>
        <dbReference type="Pfam" id="PF07885"/>
    </source>
</evidence>
<keyword evidence="1" id="KW-0812">Transmembrane</keyword>
<dbReference type="RefSeq" id="WP_271887823.1">
    <property type="nucleotide sequence ID" value="NZ_JAQBIE010000004.1"/>
</dbReference>
<evidence type="ECO:0000313" key="3">
    <source>
        <dbReference type="EMBL" id="MDB6176695.1"/>
    </source>
</evidence>
<feature type="transmembrane region" description="Helical" evidence="1">
    <location>
        <begin position="47"/>
        <end position="72"/>
    </location>
</feature>
<feature type="transmembrane region" description="Helical" evidence="1">
    <location>
        <begin position="108"/>
        <end position="132"/>
    </location>
</feature>
<dbReference type="InterPro" id="IPR013099">
    <property type="entry name" value="K_chnl_dom"/>
</dbReference>
<dbReference type="Pfam" id="PF07885">
    <property type="entry name" value="Ion_trans_2"/>
    <property type="match status" value="1"/>
</dbReference>
<reference evidence="3" key="1">
    <citation type="submission" date="2022-12" db="EMBL/GenBank/DDBJ databases">
        <title>Paracoccus onchidii sp. nov., isolated from a marine invertebrate from the South China Sea.</title>
        <authorList>
            <person name="Xu S."/>
            <person name="Liu Z."/>
            <person name="Xu Y."/>
        </authorList>
    </citation>
    <scope>NUCLEOTIDE SEQUENCE</scope>
    <source>
        <strain evidence="3">Z330</strain>
    </source>
</reference>
<sequence length="143" mass="15405">MLGQIVLGGLLVMLCSTVAGSSAMAMLAVLGRRGGWLTRGRQNLKMVLGLILCTIWALMVVTISVGIWAGAFVTLDLFPTLEEAVYFSLVVFTTLGFGDLLLPPEWRILGGVMAVNGLLNVGILTAVIMEVLRNLRARQKETE</sequence>